<keyword evidence="2" id="KW-1185">Reference proteome</keyword>
<evidence type="ECO:0000313" key="2">
    <source>
        <dbReference type="Proteomes" id="UP001352263"/>
    </source>
</evidence>
<accession>A0ABU6JHN4</accession>
<gene>
    <name evidence="1" type="ORF">RY831_28835</name>
</gene>
<proteinExistence type="predicted"/>
<protein>
    <submittedName>
        <fullName evidence="1">Uncharacterized protein</fullName>
    </submittedName>
</protein>
<comment type="caution">
    <text evidence="1">The sequence shown here is derived from an EMBL/GenBank/DDBJ whole genome shotgun (WGS) entry which is preliminary data.</text>
</comment>
<dbReference type="EMBL" id="JAWIIV010000045">
    <property type="protein sequence ID" value="MEC4723169.1"/>
    <property type="molecule type" value="Genomic_DNA"/>
</dbReference>
<sequence>MALSFDHNKLPTCCGVGLVPGHPHTACQVCHAQFDTQKLSNEIMQLRRASAAGNLKEAVV</sequence>
<dbReference type="Proteomes" id="UP001352263">
    <property type="component" value="Unassembled WGS sequence"/>
</dbReference>
<evidence type="ECO:0000313" key="1">
    <source>
        <dbReference type="EMBL" id="MEC4723169.1"/>
    </source>
</evidence>
<reference evidence="1 2" key="1">
    <citation type="submission" date="2023-10" db="EMBL/GenBank/DDBJ databases">
        <title>Noviherbaspirillum sp. CPCC 100848 genome assembly.</title>
        <authorList>
            <person name="Li X.Y."/>
            <person name="Fang X.M."/>
        </authorList>
    </citation>
    <scope>NUCLEOTIDE SEQUENCE [LARGE SCALE GENOMIC DNA]</scope>
    <source>
        <strain evidence="1 2">CPCC 100848</strain>
    </source>
</reference>
<organism evidence="1 2">
    <name type="scientific">Noviherbaspirillum album</name>
    <dbReference type="NCBI Taxonomy" id="3080276"/>
    <lineage>
        <taxon>Bacteria</taxon>
        <taxon>Pseudomonadati</taxon>
        <taxon>Pseudomonadota</taxon>
        <taxon>Betaproteobacteria</taxon>
        <taxon>Burkholderiales</taxon>
        <taxon>Oxalobacteraceae</taxon>
        <taxon>Noviherbaspirillum</taxon>
    </lineage>
</organism>
<dbReference type="RefSeq" id="WP_326509791.1">
    <property type="nucleotide sequence ID" value="NZ_JAWIIV010000045.1"/>
</dbReference>
<name>A0ABU6JHN4_9BURK</name>